<reference evidence="1" key="1">
    <citation type="submission" date="2017-10" db="EMBL/GenBank/DDBJ databases">
        <title>Genome sequence of cellulolytic Lachnospiraceae bacterium XHS1971 isolated from hotspring sediment.</title>
        <authorList>
            <person name="Vasudevan G."/>
            <person name="Joshi A.J."/>
            <person name="Hivarkar S."/>
            <person name="Lanjekar V.B."/>
            <person name="Dhakephalkar P.K."/>
            <person name="Dagar S."/>
        </authorList>
    </citation>
    <scope>NUCLEOTIDE SEQUENCE</scope>
    <source>
        <strain evidence="1">XHS1971</strain>
    </source>
</reference>
<evidence type="ECO:0000313" key="2">
    <source>
        <dbReference type="Proteomes" id="UP000224460"/>
    </source>
</evidence>
<evidence type="ECO:0000313" key="1">
    <source>
        <dbReference type="EMBL" id="PHV71606.1"/>
    </source>
</evidence>
<name>A0AC61DFS4_9FIRM</name>
<gene>
    <name evidence="1" type="ORF">CS063_03310</name>
</gene>
<protein>
    <submittedName>
        <fullName evidence="1">Sensor histidine kinase</fullName>
    </submittedName>
</protein>
<dbReference type="Proteomes" id="UP000224460">
    <property type="component" value="Unassembled WGS sequence"/>
</dbReference>
<sequence>MVFLNSMKTILSTVANSHPDIDSIYLYLDGLNTFFSSKNGINTLATYPDRSWLDEYEQKGSLKKQWIKKRSYKEFNYIPEKEVISIFQPMHNISGLIVININSSQFIDTLNSSTSDNAEFLYLLDAEHHILTSNDNGAPLLARSSGSLQNLINSVENLSSLNNSWVTIHQKLYLFQSFTLKQYDISFLSLVPIERFFEHGKDTFLTFLCVLIGNCLVTLILSYITTKKNFQQIEHIVNVFESAEKGIVTPLPSHATNDEYGLILNNVINIFLKSNQLHQQLAQKQYKQEIAELAALQLQINPHFLFNTLQALDFNALRLTGKPTQLNQMIRYLSDILKYALEDAATGTCLQDELDYLKKYTAIQKMRYGEQFIIYYEVDDTILSYKVFRLMLQPLIENSISHGIRPLEHTGYIKLKAYARENHLYFTVIDSGVGLTKEEVKNLYARIQSEKSKNIGITNLNRRLMLTYGFEYQLKILSKKGMGTCISFRIPLENI</sequence>
<keyword evidence="1" id="KW-0808">Transferase</keyword>
<dbReference type="EMBL" id="PEDL01000002">
    <property type="protein sequence ID" value="PHV71606.1"/>
    <property type="molecule type" value="Genomic_DNA"/>
</dbReference>
<accession>A0AC61DFS4</accession>
<comment type="caution">
    <text evidence="1">The sequence shown here is derived from an EMBL/GenBank/DDBJ whole genome shotgun (WGS) entry which is preliminary data.</text>
</comment>
<keyword evidence="1" id="KW-0418">Kinase</keyword>
<keyword evidence="2" id="KW-1185">Reference proteome</keyword>
<organism evidence="1 2">
    <name type="scientific">Sporanaerobium hydrogeniformans</name>
    <dbReference type="NCBI Taxonomy" id="3072179"/>
    <lineage>
        <taxon>Bacteria</taxon>
        <taxon>Bacillati</taxon>
        <taxon>Bacillota</taxon>
        <taxon>Clostridia</taxon>
        <taxon>Lachnospirales</taxon>
        <taxon>Lachnospiraceae</taxon>
        <taxon>Sporanaerobium</taxon>
    </lineage>
</organism>
<proteinExistence type="predicted"/>